<keyword evidence="2" id="KW-1015">Disulfide bond</keyword>
<feature type="signal peptide" evidence="3">
    <location>
        <begin position="1"/>
        <end position="17"/>
    </location>
</feature>
<dbReference type="SUPFAM" id="SSF101751">
    <property type="entry name" value="Hydrophobin II, HfbII"/>
    <property type="match status" value="1"/>
</dbReference>
<dbReference type="EMBL" id="WIWS01000061">
    <property type="protein sequence ID" value="KAF3214006.1"/>
    <property type="molecule type" value="Genomic_DNA"/>
</dbReference>
<evidence type="ECO:0000256" key="3">
    <source>
        <dbReference type="SAM" id="SignalP"/>
    </source>
</evidence>
<gene>
    <name evidence="4" type="ORF">TWF106_009359</name>
</gene>
<evidence type="ECO:0008006" key="6">
    <source>
        <dbReference type="Google" id="ProtNLM"/>
    </source>
</evidence>
<evidence type="ECO:0000313" key="4">
    <source>
        <dbReference type="EMBL" id="KAF3214006.1"/>
    </source>
</evidence>
<organism evidence="4 5">
    <name type="scientific">Orbilia oligospora</name>
    <name type="common">Nematode-trapping fungus</name>
    <name type="synonym">Arthrobotrys oligospora</name>
    <dbReference type="NCBI Taxonomy" id="2813651"/>
    <lineage>
        <taxon>Eukaryota</taxon>
        <taxon>Fungi</taxon>
        <taxon>Dikarya</taxon>
        <taxon>Ascomycota</taxon>
        <taxon>Pezizomycotina</taxon>
        <taxon>Orbiliomycetes</taxon>
        <taxon>Orbiliales</taxon>
        <taxon>Orbiliaceae</taxon>
        <taxon>Orbilia</taxon>
    </lineage>
</organism>
<evidence type="ECO:0000256" key="2">
    <source>
        <dbReference type="ARBA" id="ARBA00023157"/>
    </source>
</evidence>
<dbReference type="Proteomes" id="UP000472727">
    <property type="component" value="Unassembled WGS sequence"/>
</dbReference>
<sequence length="107" mass="11490">MKFLIACTTALSAGAYALPYAAPLDEVAKPAAYEVCEGVGIRGTFPACCETVHLGLISINCTPLSKDRYPASKKEFIDLCTKEVPQCCWLDPKRGTINSVCQNPSGF</sequence>
<keyword evidence="3" id="KW-0732">Signal</keyword>
<dbReference type="AlphaFoldDB" id="A0A7C8QI16"/>
<proteinExistence type="inferred from homology"/>
<dbReference type="InterPro" id="IPR036686">
    <property type="entry name" value="Class_II_Hydrophobin_sf"/>
</dbReference>
<feature type="chain" id="PRO_5028863818" description="Hydrophobin" evidence="3">
    <location>
        <begin position="18"/>
        <end position="107"/>
    </location>
</feature>
<dbReference type="Gene3D" id="3.20.120.10">
    <property type="entry name" value="Hydrophobin"/>
    <property type="match status" value="1"/>
</dbReference>
<name>A0A7C8QI16_ORBOL</name>
<protein>
    <recommendedName>
        <fullName evidence="6">Hydrophobin</fullName>
    </recommendedName>
</protein>
<evidence type="ECO:0000313" key="5">
    <source>
        <dbReference type="Proteomes" id="UP000472727"/>
    </source>
</evidence>
<dbReference type="GO" id="GO:0005576">
    <property type="term" value="C:extracellular region"/>
    <property type="evidence" value="ECO:0007669"/>
    <property type="project" value="InterPro"/>
</dbReference>
<dbReference type="InterPro" id="IPR010636">
    <property type="entry name" value="Class_II_hydrophobin"/>
</dbReference>
<reference evidence="4 5" key="1">
    <citation type="submission" date="2019-06" db="EMBL/GenBank/DDBJ databases">
        <authorList>
            <person name="Palmer J.M."/>
        </authorList>
    </citation>
    <scope>NUCLEOTIDE SEQUENCE [LARGE SCALE GENOMIC DNA]</scope>
    <source>
        <strain evidence="4 5">TWF106</strain>
    </source>
</reference>
<accession>A0A7C8QI16</accession>
<comment type="caution">
    <text evidence="4">The sequence shown here is derived from an EMBL/GenBank/DDBJ whole genome shotgun (WGS) entry which is preliminary data.</text>
</comment>
<evidence type="ECO:0000256" key="1">
    <source>
        <dbReference type="ARBA" id="ARBA00009576"/>
    </source>
</evidence>
<dbReference type="Pfam" id="PF06766">
    <property type="entry name" value="Hydrophobin_2"/>
    <property type="match status" value="1"/>
</dbReference>
<comment type="similarity">
    <text evidence="1">Belongs to the cerato-ulmin hydrophobin family.</text>
</comment>